<organism evidence="1 2">
    <name type="scientific">Bythopirellula polymerisocia</name>
    <dbReference type="NCBI Taxonomy" id="2528003"/>
    <lineage>
        <taxon>Bacteria</taxon>
        <taxon>Pseudomonadati</taxon>
        <taxon>Planctomycetota</taxon>
        <taxon>Planctomycetia</taxon>
        <taxon>Pirellulales</taxon>
        <taxon>Lacipirellulaceae</taxon>
        <taxon>Bythopirellula</taxon>
    </lineage>
</organism>
<gene>
    <name evidence="1" type="ORF">Pla144_24380</name>
</gene>
<sequence>MTLTYGTGWLLFAKDSGEEGFQCEMDRMATTIESDYKQFIQYFGSSND</sequence>
<keyword evidence="2" id="KW-1185">Reference proteome</keyword>
<evidence type="ECO:0000313" key="1">
    <source>
        <dbReference type="EMBL" id="TWU27661.1"/>
    </source>
</evidence>
<dbReference type="EMBL" id="SJPS01000003">
    <property type="protein sequence ID" value="TWU27661.1"/>
    <property type="molecule type" value="Genomic_DNA"/>
</dbReference>
<reference evidence="1 2" key="1">
    <citation type="submission" date="2019-02" db="EMBL/GenBank/DDBJ databases">
        <title>Deep-cultivation of Planctomycetes and their phenomic and genomic characterization uncovers novel biology.</title>
        <authorList>
            <person name="Wiegand S."/>
            <person name="Jogler M."/>
            <person name="Boedeker C."/>
            <person name="Pinto D."/>
            <person name="Vollmers J."/>
            <person name="Rivas-Marin E."/>
            <person name="Kohn T."/>
            <person name="Peeters S.H."/>
            <person name="Heuer A."/>
            <person name="Rast P."/>
            <person name="Oberbeckmann S."/>
            <person name="Bunk B."/>
            <person name="Jeske O."/>
            <person name="Meyerdierks A."/>
            <person name="Storesund J.E."/>
            <person name="Kallscheuer N."/>
            <person name="Luecker S."/>
            <person name="Lage O.M."/>
            <person name="Pohl T."/>
            <person name="Merkel B.J."/>
            <person name="Hornburger P."/>
            <person name="Mueller R.-W."/>
            <person name="Bruemmer F."/>
            <person name="Labrenz M."/>
            <person name="Spormann A.M."/>
            <person name="Op Den Camp H."/>
            <person name="Overmann J."/>
            <person name="Amann R."/>
            <person name="Jetten M.S.M."/>
            <person name="Mascher T."/>
            <person name="Medema M.H."/>
            <person name="Devos D.P."/>
            <person name="Kaster A.-K."/>
            <person name="Ovreas L."/>
            <person name="Rohde M."/>
            <person name="Galperin M.Y."/>
            <person name="Jogler C."/>
        </authorList>
    </citation>
    <scope>NUCLEOTIDE SEQUENCE [LARGE SCALE GENOMIC DNA]</scope>
    <source>
        <strain evidence="1 2">Pla144</strain>
    </source>
</reference>
<dbReference type="RefSeq" id="WP_197530600.1">
    <property type="nucleotide sequence ID" value="NZ_SJPS01000003.1"/>
</dbReference>
<evidence type="ECO:0000313" key="2">
    <source>
        <dbReference type="Proteomes" id="UP000318437"/>
    </source>
</evidence>
<name>A0A5C6CW81_9BACT</name>
<accession>A0A5C6CW81</accession>
<comment type="caution">
    <text evidence="1">The sequence shown here is derived from an EMBL/GenBank/DDBJ whole genome shotgun (WGS) entry which is preliminary data.</text>
</comment>
<dbReference type="Proteomes" id="UP000318437">
    <property type="component" value="Unassembled WGS sequence"/>
</dbReference>
<protein>
    <submittedName>
        <fullName evidence="1">Uncharacterized protein</fullName>
    </submittedName>
</protein>
<proteinExistence type="predicted"/>
<dbReference type="AlphaFoldDB" id="A0A5C6CW81"/>